<keyword evidence="2" id="KW-1185">Reference proteome</keyword>
<protein>
    <submittedName>
        <fullName evidence="1">Uncharacterized protein</fullName>
    </submittedName>
</protein>
<sequence length="87" mass="8853">MRMAACALPEKYASMAGKAGEIVAPAMMVSAVRDRIVALRANVAAGRAAKAGGRSLTGVLIRQSPADCLCTKENAAPSGKSQPAPEL</sequence>
<accession>A0ABT2LS85</accession>
<comment type="caution">
    <text evidence="1">The sequence shown here is derived from an EMBL/GenBank/DDBJ whole genome shotgun (WGS) entry which is preliminary data.</text>
</comment>
<name>A0ABT2LS85_9HYPH</name>
<evidence type="ECO:0000313" key="2">
    <source>
        <dbReference type="Proteomes" id="UP001320831"/>
    </source>
</evidence>
<proteinExistence type="predicted"/>
<evidence type="ECO:0000313" key="1">
    <source>
        <dbReference type="EMBL" id="MCT7377390.1"/>
    </source>
</evidence>
<organism evidence="1 2">
    <name type="scientific">Chelativorans salis</name>
    <dbReference type="NCBI Taxonomy" id="2978478"/>
    <lineage>
        <taxon>Bacteria</taxon>
        <taxon>Pseudomonadati</taxon>
        <taxon>Pseudomonadota</taxon>
        <taxon>Alphaproteobacteria</taxon>
        <taxon>Hyphomicrobiales</taxon>
        <taxon>Phyllobacteriaceae</taxon>
        <taxon>Chelativorans</taxon>
    </lineage>
</organism>
<gene>
    <name evidence="1" type="ORF">N5A92_20440</name>
</gene>
<dbReference type="EMBL" id="JAOCZP010000007">
    <property type="protein sequence ID" value="MCT7377390.1"/>
    <property type="molecule type" value="Genomic_DNA"/>
</dbReference>
<dbReference type="Proteomes" id="UP001320831">
    <property type="component" value="Unassembled WGS sequence"/>
</dbReference>
<reference evidence="1 2" key="1">
    <citation type="submission" date="2022-09" db="EMBL/GenBank/DDBJ databases">
        <title>Chelativorans salina sp. nov., a novel slightly halophilic bacterium isolated from a saline lake sediment enrichment.</title>
        <authorList>
            <person name="Gao L."/>
            <person name="Fang B.-Z."/>
            <person name="Li W.-J."/>
        </authorList>
    </citation>
    <scope>NUCLEOTIDE SEQUENCE [LARGE SCALE GENOMIC DNA]</scope>
    <source>
        <strain evidence="1 2">EGI FJ00035</strain>
    </source>
</reference>